<dbReference type="Proteomes" id="UP000182569">
    <property type="component" value="Chromosome"/>
</dbReference>
<feature type="transmembrane region" description="Helical" evidence="1">
    <location>
        <begin position="79"/>
        <end position="99"/>
    </location>
</feature>
<dbReference type="KEGG" id="ceu:A7L45_12770"/>
<accession>A0A1J0GHX6</accession>
<name>A0A1J0GHX6_9CLOT</name>
<keyword evidence="1" id="KW-0812">Transmembrane</keyword>
<feature type="transmembrane region" description="Helical" evidence="1">
    <location>
        <begin position="105"/>
        <end position="124"/>
    </location>
</feature>
<evidence type="ECO:0000313" key="3">
    <source>
        <dbReference type="Proteomes" id="UP000182569"/>
    </source>
</evidence>
<dbReference type="AlphaFoldDB" id="A0A1J0GHX6"/>
<dbReference type="InterPro" id="IPR047928">
    <property type="entry name" value="Perm_prefix_1"/>
</dbReference>
<dbReference type="STRING" id="1552.A7L45_12770"/>
<dbReference type="RefSeq" id="WP_071613171.1">
    <property type="nucleotide sequence ID" value="NZ_CP015756.1"/>
</dbReference>
<evidence type="ECO:0000313" key="2">
    <source>
        <dbReference type="EMBL" id="APC40879.1"/>
    </source>
</evidence>
<feature type="transmembrane region" description="Helical" evidence="1">
    <location>
        <begin position="193"/>
        <end position="212"/>
    </location>
</feature>
<feature type="transmembrane region" description="Helical" evidence="1">
    <location>
        <begin position="152"/>
        <end position="173"/>
    </location>
</feature>
<organism evidence="2 3">
    <name type="scientific">Clostridium estertheticum subsp. estertheticum</name>
    <dbReference type="NCBI Taxonomy" id="1552"/>
    <lineage>
        <taxon>Bacteria</taxon>
        <taxon>Bacillati</taxon>
        <taxon>Bacillota</taxon>
        <taxon>Clostridia</taxon>
        <taxon>Eubacteriales</taxon>
        <taxon>Clostridiaceae</taxon>
        <taxon>Clostridium</taxon>
    </lineage>
</organism>
<proteinExistence type="predicted"/>
<dbReference type="NCBIfam" id="NF038403">
    <property type="entry name" value="perm_prefix_1"/>
    <property type="match status" value="1"/>
</dbReference>
<reference evidence="3" key="1">
    <citation type="journal article" date="2016" name="Front. Microbiol.">
        <title>Complete Genome Sequence of Clostridium estertheticum DSM 8809, a Microbe Identified in Spoiled Vacuum Packed Beef.</title>
        <authorList>
            <person name="Yu Z."/>
            <person name="Gunn L."/>
            <person name="Brennan E."/>
            <person name="Reid R."/>
            <person name="Wall P.G."/>
            <person name="Gaora O.P."/>
            <person name="Hurley D."/>
            <person name="Bolton D."/>
            <person name="Fanning S."/>
        </authorList>
    </citation>
    <scope>NUCLEOTIDE SEQUENCE [LARGE SCALE GENOMIC DNA]</scope>
    <source>
        <strain evidence="3">DSM 8809</strain>
    </source>
</reference>
<protein>
    <submittedName>
        <fullName evidence="2">Uncharacterized protein</fullName>
    </submittedName>
</protein>
<evidence type="ECO:0000256" key="1">
    <source>
        <dbReference type="SAM" id="Phobius"/>
    </source>
</evidence>
<gene>
    <name evidence="2" type="ORF">A7L45_12770</name>
</gene>
<keyword evidence="1" id="KW-0472">Membrane</keyword>
<dbReference type="EMBL" id="CP015756">
    <property type="protein sequence ID" value="APC40879.1"/>
    <property type="molecule type" value="Genomic_DNA"/>
</dbReference>
<keyword evidence="1" id="KW-1133">Transmembrane helix</keyword>
<keyword evidence="3" id="KW-1185">Reference proteome</keyword>
<sequence>MNSLKNHVDSIFSKYKSSKQINELKYEVLSNLEAKVADLTANGMDHNEAIKKAKGSINSIDYLIDGNRKVFINKYSLEYMQIVLLYSIIAWIITIPGLIIRVGFILNIFLFICSIVIGIKYCLLNSKKESEYRKCKSFINIQSAFKARKISWIMWLLFIVVYTLFTTAIQFGSNIWFSRPISIRGPYQFAELAIGYGSPLISVIIPLIFNLAPKLILKYEVGEDNENEE</sequence>
<dbReference type="OrthoDB" id="1909850at2"/>